<accession>A0A450SYW7</accession>
<protein>
    <submittedName>
        <fullName evidence="1">Uncharacterized protein</fullName>
    </submittedName>
</protein>
<gene>
    <name evidence="2" type="ORF">BECKFM1743A_GA0114220_102575</name>
    <name evidence="3" type="ORF">BECKFM1743B_GA0114221_102415</name>
    <name evidence="1" type="ORF">BECKFM1743C_GA0114222_102464</name>
</gene>
<organism evidence="1">
    <name type="scientific">Candidatus Kentrum sp. FM</name>
    <dbReference type="NCBI Taxonomy" id="2126340"/>
    <lineage>
        <taxon>Bacteria</taxon>
        <taxon>Pseudomonadati</taxon>
        <taxon>Pseudomonadota</taxon>
        <taxon>Gammaproteobacteria</taxon>
        <taxon>Candidatus Kentrum</taxon>
    </lineage>
</organism>
<name>A0A450SYW7_9GAMM</name>
<evidence type="ECO:0000313" key="2">
    <source>
        <dbReference type="EMBL" id="VFJ60170.1"/>
    </source>
</evidence>
<reference evidence="1" key="1">
    <citation type="submission" date="2019-02" db="EMBL/GenBank/DDBJ databases">
        <authorList>
            <person name="Gruber-Vodicka R. H."/>
            <person name="Seah K. B. B."/>
        </authorList>
    </citation>
    <scope>NUCLEOTIDE SEQUENCE</scope>
    <source>
        <strain evidence="2">BECK_BZ163</strain>
        <strain evidence="3">BECK_BZ164</strain>
        <strain evidence="1">BECK_BZ165</strain>
    </source>
</reference>
<proteinExistence type="predicted"/>
<dbReference type="AlphaFoldDB" id="A0A450SYW7"/>
<evidence type="ECO:0000313" key="1">
    <source>
        <dbReference type="EMBL" id="VFJ59447.1"/>
    </source>
</evidence>
<sequence length="103" mass="11699">MPVSFARTASTGRILHLGEERNVHAIHAAISIRYWFAIDIAIRYRYRSYRAFSIARGPRYPLRLGCAVVYFSSLRLCGYQFFVCGQGYKGPQTGSQCTKNSPE</sequence>
<dbReference type="EMBL" id="CAADFL010000241">
    <property type="protein sequence ID" value="VFK12419.1"/>
    <property type="molecule type" value="Genomic_DNA"/>
</dbReference>
<dbReference type="EMBL" id="CAADEZ010000257">
    <property type="protein sequence ID" value="VFJ60170.1"/>
    <property type="molecule type" value="Genomic_DNA"/>
</dbReference>
<evidence type="ECO:0000313" key="3">
    <source>
        <dbReference type="EMBL" id="VFK12419.1"/>
    </source>
</evidence>
<dbReference type="EMBL" id="CAADFA010000246">
    <property type="protein sequence ID" value="VFJ59447.1"/>
    <property type="molecule type" value="Genomic_DNA"/>
</dbReference>